<dbReference type="RefSeq" id="WP_190352378.1">
    <property type="nucleotide sequence ID" value="NZ_JACJPY010000074.1"/>
</dbReference>
<evidence type="ECO:0000313" key="2">
    <source>
        <dbReference type="EMBL" id="MBD2151963.1"/>
    </source>
</evidence>
<reference evidence="2" key="1">
    <citation type="journal article" date="2015" name="ISME J.">
        <title>Draft Genome Sequence of Streptomyces incarnatus NRRL8089, which Produces the Nucleoside Antibiotic Sinefungin.</title>
        <authorList>
            <person name="Oshima K."/>
            <person name="Hattori M."/>
            <person name="Shimizu H."/>
            <person name="Fukuda K."/>
            <person name="Nemoto M."/>
            <person name="Inagaki K."/>
            <person name="Tamura T."/>
        </authorList>
    </citation>
    <scope>NUCLEOTIDE SEQUENCE</scope>
    <source>
        <strain evidence="2">FACHB-1277</strain>
    </source>
</reference>
<evidence type="ECO:0000256" key="1">
    <source>
        <dbReference type="SAM" id="MobiDB-lite"/>
    </source>
</evidence>
<proteinExistence type="predicted"/>
<reference evidence="2" key="2">
    <citation type="submission" date="2020-08" db="EMBL/GenBank/DDBJ databases">
        <authorList>
            <person name="Chen M."/>
            <person name="Teng W."/>
            <person name="Zhao L."/>
            <person name="Hu C."/>
            <person name="Zhou Y."/>
            <person name="Han B."/>
            <person name="Song L."/>
            <person name="Shu W."/>
        </authorList>
    </citation>
    <scope>NUCLEOTIDE SEQUENCE</scope>
    <source>
        <strain evidence="2">FACHB-1277</strain>
    </source>
</reference>
<dbReference type="EMBL" id="JACJPY010000074">
    <property type="protein sequence ID" value="MBD2151963.1"/>
    <property type="molecule type" value="Genomic_DNA"/>
</dbReference>
<dbReference type="AlphaFoldDB" id="A0A926UW79"/>
<keyword evidence="3" id="KW-1185">Reference proteome</keyword>
<dbReference type="Proteomes" id="UP000631421">
    <property type="component" value="Unassembled WGS sequence"/>
</dbReference>
<accession>A0A926UW79</accession>
<comment type="caution">
    <text evidence="2">The sequence shown here is derived from an EMBL/GenBank/DDBJ whole genome shotgun (WGS) entry which is preliminary data.</text>
</comment>
<name>A0A926UW79_9CYAN</name>
<feature type="region of interest" description="Disordered" evidence="1">
    <location>
        <begin position="26"/>
        <end position="53"/>
    </location>
</feature>
<protein>
    <submittedName>
        <fullName evidence="2">Uncharacterized protein</fullName>
    </submittedName>
</protein>
<feature type="compositionally biased region" description="Polar residues" evidence="1">
    <location>
        <begin position="34"/>
        <end position="53"/>
    </location>
</feature>
<gene>
    <name evidence="2" type="ORF">H6F44_17810</name>
</gene>
<organism evidence="2 3">
    <name type="scientific">Pseudanabaena cinerea FACHB-1277</name>
    <dbReference type="NCBI Taxonomy" id="2949581"/>
    <lineage>
        <taxon>Bacteria</taxon>
        <taxon>Bacillati</taxon>
        <taxon>Cyanobacteriota</taxon>
        <taxon>Cyanophyceae</taxon>
        <taxon>Pseudanabaenales</taxon>
        <taxon>Pseudanabaenaceae</taxon>
        <taxon>Pseudanabaena</taxon>
        <taxon>Pseudanabaena cinerea</taxon>
    </lineage>
</organism>
<sequence>MDISNFNTCQTIWTDRPFITHKTRSPISHIKQRSPLTTHKTRSPKSQCQTAIA</sequence>
<evidence type="ECO:0000313" key="3">
    <source>
        <dbReference type="Proteomes" id="UP000631421"/>
    </source>
</evidence>